<dbReference type="Pfam" id="PF08241">
    <property type="entry name" value="Methyltransf_11"/>
    <property type="match status" value="1"/>
</dbReference>
<accession>A0A1G8AUW0</accession>
<keyword evidence="2" id="KW-0808">Transferase</keyword>
<dbReference type="RefSeq" id="WP_092618689.1">
    <property type="nucleotide sequence ID" value="NZ_FNCV01000005.1"/>
</dbReference>
<dbReference type="EMBL" id="FNCV01000005">
    <property type="protein sequence ID" value="SDH24718.1"/>
    <property type="molecule type" value="Genomic_DNA"/>
</dbReference>
<sequence>MPDSRKTYTAANRAAWNASAPLHASGPAWEALLAAAGRPGFSVLDETLSATLRALGMDGRRAVQVGCNNARELLSLAALGARPELGIDQSAGFLAQARQLAEAAGLSPRLLEADVYDLPADLGHFDLVLVTIGVLSWMPDLPAFFRILHGLMAPGAALVIYETHPFLEVFDPAAERPHEPAFSYFERTPQTVNQTLTYDGIDHGPGETGYWFVYGLGDIVSACAGAGLWIERLDEYPHTIREPEYDIYDGRTAQLPMSYCLIARHR</sequence>
<protein>
    <submittedName>
        <fullName evidence="2">Methyltransferase domain-containing protein</fullName>
    </submittedName>
</protein>
<evidence type="ECO:0000259" key="1">
    <source>
        <dbReference type="Pfam" id="PF08241"/>
    </source>
</evidence>
<dbReference type="AlphaFoldDB" id="A0A1G8AUW0"/>
<keyword evidence="2" id="KW-0489">Methyltransferase</keyword>
<dbReference type="SUPFAM" id="SSF53335">
    <property type="entry name" value="S-adenosyl-L-methionine-dependent methyltransferases"/>
    <property type="match status" value="1"/>
</dbReference>
<dbReference type="CDD" id="cd02440">
    <property type="entry name" value="AdoMet_MTases"/>
    <property type="match status" value="1"/>
</dbReference>
<dbReference type="InterPro" id="IPR013216">
    <property type="entry name" value="Methyltransf_11"/>
</dbReference>
<dbReference type="Proteomes" id="UP000217076">
    <property type="component" value="Unassembled WGS sequence"/>
</dbReference>
<dbReference type="GO" id="GO:0008757">
    <property type="term" value="F:S-adenosylmethionine-dependent methyltransferase activity"/>
    <property type="evidence" value="ECO:0007669"/>
    <property type="project" value="InterPro"/>
</dbReference>
<proteinExistence type="predicted"/>
<name>A0A1G8AUW0_9PROT</name>
<dbReference type="GO" id="GO:0032259">
    <property type="term" value="P:methylation"/>
    <property type="evidence" value="ECO:0007669"/>
    <property type="project" value="UniProtKB-KW"/>
</dbReference>
<evidence type="ECO:0000313" key="2">
    <source>
        <dbReference type="EMBL" id="SDH24718.1"/>
    </source>
</evidence>
<dbReference type="OrthoDB" id="8385759at2"/>
<keyword evidence="3" id="KW-1185">Reference proteome</keyword>
<organism evidence="2 3">
    <name type="scientific">Roseospirillum parvum</name>
    <dbReference type="NCBI Taxonomy" id="83401"/>
    <lineage>
        <taxon>Bacteria</taxon>
        <taxon>Pseudomonadati</taxon>
        <taxon>Pseudomonadota</taxon>
        <taxon>Alphaproteobacteria</taxon>
        <taxon>Rhodospirillales</taxon>
        <taxon>Rhodospirillaceae</taxon>
        <taxon>Roseospirillum</taxon>
    </lineage>
</organism>
<dbReference type="STRING" id="83401.SAMN05421742_105116"/>
<reference evidence="3" key="1">
    <citation type="submission" date="2016-10" db="EMBL/GenBank/DDBJ databases">
        <authorList>
            <person name="Varghese N."/>
            <person name="Submissions S."/>
        </authorList>
    </citation>
    <scope>NUCLEOTIDE SEQUENCE [LARGE SCALE GENOMIC DNA]</scope>
    <source>
        <strain evidence="3">930I</strain>
    </source>
</reference>
<gene>
    <name evidence="2" type="ORF">SAMN05421742_105116</name>
</gene>
<feature type="domain" description="Methyltransferase type 11" evidence="1">
    <location>
        <begin position="64"/>
        <end position="160"/>
    </location>
</feature>
<dbReference type="InterPro" id="IPR029063">
    <property type="entry name" value="SAM-dependent_MTases_sf"/>
</dbReference>
<dbReference type="Gene3D" id="3.40.50.150">
    <property type="entry name" value="Vaccinia Virus protein VP39"/>
    <property type="match status" value="1"/>
</dbReference>
<evidence type="ECO:0000313" key="3">
    <source>
        <dbReference type="Proteomes" id="UP000217076"/>
    </source>
</evidence>